<dbReference type="CDD" id="cd22349">
    <property type="entry name" value="PDDEXK_RNA_polymerase-like"/>
    <property type="match status" value="1"/>
</dbReference>
<evidence type="ECO:0000256" key="11">
    <source>
        <dbReference type="ARBA" id="ARBA00022842"/>
    </source>
</evidence>
<evidence type="ECO:0000256" key="9">
    <source>
        <dbReference type="ARBA" id="ARBA00022741"/>
    </source>
</evidence>
<dbReference type="EC" id="2.7.7.48" evidence="4"/>
<evidence type="ECO:0000256" key="14">
    <source>
        <dbReference type="ARBA" id="ARBA00030436"/>
    </source>
</evidence>
<evidence type="ECO:0000256" key="3">
    <source>
        <dbReference type="ARBA" id="ARBA00004340"/>
    </source>
</evidence>
<feature type="domain" description="RdRp catalytic" evidence="18">
    <location>
        <begin position="1035"/>
        <end position="1223"/>
    </location>
</feature>
<evidence type="ECO:0000256" key="15">
    <source>
        <dbReference type="ARBA" id="ARBA00031012"/>
    </source>
</evidence>
<evidence type="ECO:0000256" key="7">
    <source>
        <dbReference type="ARBA" id="ARBA00022679"/>
    </source>
</evidence>
<organism evidence="19">
    <name type="scientific">Leanyer virus</name>
    <dbReference type="NCBI Taxonomy" id="999729"/>
    <lineage>
        <taxon>Viruses</taxon>
        <taxon>Riboviria</taxon>
        <taxon>Orthornavirae</taxon>
        <taxon>Negarnaviricota</taxon>
        <taxon>Polyploviricotina</taxon>
        <taxon>Bunyaviricetes</taxon>
        <taxon>Elliovirales</taxon>
        <taxon>Peribunyaviridae</taxon>
        <taxon>Orthobunyavirus</taxon>
        <taxon>Orthobunyavirus leanyerense</taxon>
    </lineage>
</organism>
<name>A0A513S6Y8_9VIRU</name>
<comment type="similarity">
    <text evidence="16">Belongs to the Bunyavirales RNA polymerase family.</text>
</comment>
<dbReference type="GO" id="GO:0016787">
    <property type="term" value="F:hydrolase activity"/>
    <property type="evidence" value="ECO:0007669"/>
    <property type="project" value="UniProtKB-KW"/>
</dbReference>
<evidence type="ECO:0000313" key="19">
    <source>
        <dbReference type="EMBL" id="QCT81361.1"/>
    </source>
</evidence>
<protein>
    <recommendedName>
        <fullName evidence="5">RNA-directed RNA polymerase L</fullName>
        <ecNumber evidence="4">2.7.7.48</ecNumber>
    </recommendedName>
    <alternativeName>
        <fullName evidence="13">Large structural protein</fullName>
    </alternativeName>
    <alternativeName>
        <fullName evidence="15">Replicase</fullName>
    </alternativeName>
    <alternativeName>
        <fullName evidence="14">Transcriptase</fullName>
    </alternativeName>
</protein>
<dbReference type="GO" id="GO:0000166">
    <property type="term" value="F:nucleotide binding"/>
    <property type="evidence" value="ECO:0007669"/>
    <property type="project" value="UniProtKB-KW"/>
</dbReference>
<evidence type="ECO:0000256" key="17">
    <source>
        <dbReference type="ARBA" id="ARBA00048744"/>
    </source>
</evidence>
<dbReference type="GO" id="GO:0039694">
    <property type="term" value="P:viral RNA genome replication"/>
    <property type="evidence" value="ECO:0007669"/>
    <property type="project" value="InterPro"/>
</dbReference>
<evidence type="ECO:0000256" key="6">
    <source>
        <dbReference type="ARBA" id="ARBA00022484"/>
    </source>
</evidence>
<accession>A0A513S6Y8</accession>
<dbReference type="Pfam" id="PF04196">
    <property type="entry name" value="Bunya_RdRp"/>
    <property type="match status" value="1"/>
</dbReference>
<evidence type="ECO:0000256" key="8">
    <source>
        <dbReference type="ARBA" id="ARBA00022695"/>
    </source>
</evidence>
<comment type="subcellular location">
    <subcellularLocation>
        <location evidence="3">Host cell</location>
    </subcellularLocation>
</comment>
<evidence type="ECO:0000256" key="5">
    <source>
        <dbReference type="ARBA" id="ARBA00018602"/>
    </source>
</evidence>
<evidence type="ECO:0000256" key="16">
    <source>
        <dbReference type="ARBA" id="ARBA00034123"/>
    </source>
</evidence>
<dbReference type="GO" id="GO:0003968">
    <property type="term" value="F:RNA-directed RNA polymerase activity"/>
    <property type="evidence" value="ECO:0007669"/>
    <property type="project" value="UniProtKB-KW"/>
</dbReference>
<evidence type="ECO:0000256" key="4">
    <source>
        <dbReference type="ARBA" id="ARBA00012494"/>
    </source>
</evidence>
<dbReference type="GO" id="GO:0043657">
    <property type="term" value="C:host cell"/>
    <property type="evidence" value="ECO:0007669"/>
    <property type="project" value="UniProtKB-SubCell"/>
</dbReference>
<dbReference type="Pfam" id="PF15518">
    <property type="entry name" value="L_protein_N"/>
    <property type="match status" value="1"/>
</dbReference>
<evidence type="ECO:0000256" key="13">
    <source>
        <dbReference type="ARBA" id="ARBA00030285"/>
    </source>
</evidence>
<dbReference type="InterPro" id="IPR029124">
    <property type="entry name" value="L_protein_N"/>
</dbReference>
<sequence length="2260" mass="264402">MQNSKEIIRTRIVTCKDADSAKDVYLDLLNERHNDFAREFCLAINLEYRNDVPSQDICLEVLPYDIASKVRYCTPDNYVVYNNKLYIIDFKVSVDDVSSRETIKKYNEIFGEILVPNGIPFEVVIIRFDPIRSVVIISSPEFNQLITPYQLDYNVKWFDELKSMLFDKFKEDERFLEIISQGEFTLTTPWTMEDTPELFEHENFIEFIESLPEEERYLFMESLDRDPFEDDKWSDRLKNIKLMYEDYYKSFVKSKAQEIFLKDGNYPKPSAQEIDQGWQQMISRVKIERNLTNNVDDQKPSFHFIWSKPNAHNPTKNNEKIIMLSKCLQNIKTKGKYTNAFKAIGKLMDFSGDIAGYEAFCTKLKHEVKKVPRKINSNIKLEPKKFGSAVVFWEQQFKLSLDEIDIKDKNTLLKEYFGIGKHKRFSQKMMEDITQDKPEILNFENKDIIDKSIFKMNEIKDYLSEKTQITTNTAYINEYIERIKDASNSTFENIKSITESYFWNFINDYSTLMKNMLSVSQYNKHNTFRVVCCANNSVYGLVFPSTDIKTRKSTLVYCVITIHKERHDVCEHGSSRLCLETKDGFISISKAFRLDKERCQRIVTSPGLFLLTTCLLKSDNPNLDVYDVANFSLHTSLSVTKAMLSLTEPSRYMIMNSLAVSSHVKEYIAEKFSPYTKTLFSVYVTNLIKNGCYMANKQRENVKLRNIYLTDFDIMQKGVNNERDLTSIWFPGLVNLKEYINQIYLPFYFNAKGLHEKHHTLIDLAKTILEIEKDQRENIICPWSEIPQKQTVNLKVLIYSIAKNLLLDTSRHNYVRSRIENANNLKRSISTVSTFTSSKSCIKIGNFREIKMRSNRNQQKLVEKEVCKYTIANPLFAKEHIDNLGVKHSTYEDLINSIPNYVDHISTKVFDRLYEQSKSGKITDKPLVEIIMDTMKNHNEFYFGFFNKEQKTAKDREIYVGEYEAKLCLYLIERISKERCKLNPEEMISEPGDSKLRKLEQISESEMRYMASTIKDKNREINEQLETSRTLPSEIQSLLSNKPKGLKIEINADMSKWSAQDVLYKYFWLFCLDPVLYPTEKKRILYFLCNYLNKKLILPDEMLMNILDQKIVHENDLIGEMTDYYQNNTVNIKKNWLQGNMNYTSSYLHTCSMSVYKDILKEASDLLEGDILVNSMVHSDDNHTSISWVQSKLSDEVLIQFAIDMFEMVCLTFGNQANMKKTYLTYFIKEFVSLFNIYGEPFSIFGRFLLTAVGDCAYLGPYEDFASRLSATQTAIKHGCPASLAWLSIALNQWLTHTTYNMMPGQINDPIPHFPTMERSEIPLELCGTLSTDLATLAMVGLESDNLTYLTNLSIKMSNIMIKKETIQSQFEKLDEWDLSKLTKMDIIRLKMLRYISLDSIASVDDGMGETSDMRSRSLLTPRKFMTSASLSRLISYQDFQMVIKTEQEKEDLFNYFIDKPELLVTKGETLEEYCKSILYRYNSKKFKESLSIQNPSQLFIEQILFSSKPTIDYSSIFDRMFGLQDHEKVQEMDTIIGRKTFNECYQLLQEDLSKFTLELEDIKTVYSYCLLNDPLLVTCSNNIIMSIRGTEHERLAQSSSTMPEMRSLKLITHSPAVVLRSYIHNKFDFPKVEEEELRRDVVHLENFVEKTHIREKMLERIAEKRLRDGKDDKLFQLKELTKFYQICYDYIKSTEHKVKIFILPYKVYTSAEFCCAVTGNLISDNKWCTIHYLKPIVSTSHKAQVAINPDTEIKVAMECFRLICHFADMFLSEFSRINFLKSVIEEFTYHNIPVKILYQKLLNSRFRTKYLSVLFYTNTLTQKDLDKFDAEKTEDKISWNDWQSSREMSTGVIDLIITSPRRKLKIYGEDDQLIAAELEIFKIDNSNIQMHGQAALNKPHGLKFEKMRPITEMSSKLHYIVYQQRAKRRYFYSILPKSIIEEHNDRVEASKMRTQAKWIPVCPVAVSELIRTSRPMLYDIKYLNSENTELSRLKISVEEYQIIQRVSFQKAIFLEGPVLDAGGLNVNELMKSTSILTSDFDKLIATDLLTLSRIFDCDGSQNSDSFEFLSDEIIDTNVTEKLECNPIFNISYNIKGNKRMTYRNAIKIAVSRATQDFEECMDFSGEGFYSNENISIIECIHWIIQELKTNQWSTDLDRCFHLMMRRGNLDEQYHMFDIPIQFMKTPITREIWWFEVNDFLDALAEHDIKISPWKTIIENFLSKAKELVKNKIKEKKKKKKVTDFVSKKDFGGHSKFEFL</sequence>
<evidence type="ECO:0000256" key="1">
    <source>
        <dbReference type="ARBA" id="ARBA00001936"/>
    </source>
</evidence>
<keyword evidence="11" id="KW-0460">Magnesium</keyword>
<comment type="catalytic activity">
    <reaction evidence="17">
        <text>RNA(n) + a ribonucleoside 5'-triphosphate = RNA(n+1) + diphosphate</text>
        <dbReference type="Rhea" id="RHEA:21248"/>
        <dbReference type="Rhea" id="RHEA-COMP:14527"/>
        <dbReference type="Rhea" id="RHEA-COMP:17342"/>
        <dbReference type="ChEBI" id="CHEBI:33019"/>
        <dbReference type="ChEBI" id="CHEBI:61557"/>
        <dbReference type="ChEBI" id="CHEBI:140395"/>
        <dbReference type="EC" id="2.7.7.48"/>
    </reaction>
</comment>
<dbReference type="Pfam" id="PF21561">
    <property type="entry name" value="L_thumb_ring_vir"/>
    <property type="match status" value="1"/>
</dbReference>
<dbReference type="EMBL" id="MH735103">
    <property type="protein sequence ID" value="QCT81361.1"/>
    <property type="molecule type" value="Genomic_RNA"/>
</dbReference>
<evidence type="ECO:0000259" key="18">
    <source>
        <dbReference type="PROSITE" id="PS50525"/>
    </source>
</evidence>
<dbReference type="PROSITE" id="PS50525">
    <property type="entry name" value="RDRP_SSRNA_NEG_SEG"/>
    <property type="match status" value="1"/>
</dbReference>
<keyword evidence="12" id="KW-0693">Viral RNA replication</keyword>
<evidence type="ECO:0000256" key="12">
    <source>
        <dbReference type="ARBA" id="ARBA00022953"/>
    </source>
</evidence>
<dbReference type="Gene3D" id="3.40.91.60">
    <property type="match status" value="1"/>
</dbReference>
<keyword evidence="6" id="KW-0696">RNA-directed RNA polymerase</keyword>
<proteinExistence type="inferred from homology"/>
<reference evidence="19" key="1">
    <citation type="journal article" date="2019" name="Virology">
        <title>Evolutionary history of Simbu serogroup orthobunyaviruses in the Australian episystem.</title>
        <authorList>
            <person name="Wang J."/>
            <person name="Firth C."/>
            <person name="Amos-Ritchie R."/>
            <person name="Davis S.S."/>
            <person name="Yin H."/>
            <person name="Holmes E.C."/>
            <person name="Blasdell K.R."/>
            <person name="Walker P.J."/>
        </authorList>
    </citation>
    <scope>NUCLEOTIDE SEQUENCE</scope>
    <source>
        <strain evidence="19">Cs0002</strain>
    </source>
</reference>
<dbReference type="InterPro" id="IPR048006">
    <property type="entry name" value="CapSnatch_bunyavir"/>
</dbReference>
<keyword evidence="7" id="KW-0808">Transferase</keyword>
<keyword evidence="8" id="KW-0548">Nucleotidyltransferase</keyword>
<comment type="cofactor">
    <cofactor evidence="2">
        <name>Mg(2+)</name>
        <dbReference type="ChEBI" id="CHEBI:18420"/>
    </cofactor>
</comment>
<dbReference type="InterPro" id="IPR007322">
    <property type="entry name" value="RNA_pol_bunyavir"/>
</dbReference>
<keyword evidence="10" id="KW-0378">Hydrolase</keyword>
<comment type="cofactor">
    <cofactor evidence="1">
        <name>Mn(2+)</name>
        <dbReference type="ChEBI" id="CHEBI:29035"/>
    </cofactor>
</comment>
<evidence type="ECO:0000256" key="2">
    <source>
        <dbReference type="ARBA" id="ARBA00001946"/>
    </source>
</evidence>
<dbReference type="InterPro" id="IPR048547">
    <property type="entry name" value="L_thumb_ring_bunyavir"/>
</dbReference>
<keyword evidence="9" id="KW-0547">Nucleotide-binding</keyword>
<dbReference type="InterPro" id="IPR007099">
    <property type="entry name" value="RNA-dir_pol_NSvirus"/>
</dbReference>
<dbReference type="GO" id="GO:0006351">
    <property type="term" value="P:DNA-templated transcription"/>
    <property type="evidence" value="ECO:0007669"/>
    <property type="project" value="InterPro"/>
</dbReference>
<evidence type="ECO:0000256" key="10">
    <source>
        <dbReference type="ARBA" id="ARBA00022801"/>
    </source>
</evidence>
<dbReference type="NCBIfam" id="TIGR04202">
    <property type="entry name" value="capSnatchArena"/>
    <property type="match status" value="1"/>
</dbReference>